<proteinExistence type="predicted"/>
<dbReference type="InterPro" id="IPR036610">
    <property type="entry name" value="PEBP-like_sf"/>
</dbReference>
<organism evidence="2 3">
    <name type="scientific">Flexibacter flexilis DSM 6793</name>
    <dbReference type="NCBI Taxonomy" id="927664"/>
    <lineage>
        <taxon>Bacteria</taxon>
        <taxon>Pseudomonadati</taxon>
        <taxon>Bacteroidota</taxon>
        <taxon>Cytophagia</taxon>
        <taxon>Cytophagales</taxon>
        <taxon>Flexibacteraceae</taxon>
        <taxon>Flexibacter</taxon>
    </lineage>
</organism>
<dbReference type="InterPro" id="IPR008914">
    <property type="entry name" value="PEBP"/>
</dbReference>
<evidence type="ECO:0000256" key="1">
    <source>
        <dbReference type="SAM" id="SignalP"/>
    </source>
</evidence>
<reference evidence="2 3" key="1">
    <citation type="submission" date="2016-10" db="EMBL/GenBank/DDBJ databases">
        <authorList>
            <person name="de Groot N.N."/>
        </authorList>
    </citation>
    <scope>NUCLEOTIDE SEQUENCE [LARGE SCALE GENOMIC DNA]</scope>
    <source>
        <strain evidence="2 3">DSM 6793</strain>
    </source>
</reference>
<gene>
    <name evidence="2" type="ORF">SAMN05421780_104157</name>
</gene>
<dbReference type="EMBL" id="FOLE01000004">
    <property type="protein sequence ID" value="SFC29617.1"/>
    <property type="molecule type" value="Genomic_DNA"/>
</dbReference>
<dbReference type="CDD" id="cd00865">
    <property type="entry name" value="PEBP_bact_arch"/>
    <property type="match status" value="1"/>
</dbReference>
<sequence>MKKVSLLLVMWLMSYAVQAQTFTLKSDDLGGQATDKQVFNSFGCTGKNMSPQLSWSNAPQGTKSFAITVYDPDAPTGSGWWHWVVFDLPATLSSLPSGAGTPDKKHLPASAIQGITDFGTSGYGGPCPPEGHGFHRYIVTVYALKIEKLGLSSSASPAMVGYYLNANTIEKASLIFHYKR</sequence>
<name>A0A1I1HZW0_9BACT</name>
<feature type="signal peptide" evidence="1">
    <location>
        <begin position="1"/>
        <end position="19"/>
    </location>
</feature>
<dbReference type="Gene3D" id="3.90.280.10">
    <property type="entry name" value="PEBP-like"/>
    <property type="match status" value="1"/>
</dbReference>
<dbReference type="PANTHER" id="PTHR30289:SF1">
    <property type="entry name" value="PEBP (PHOSPHATIDYLETHANOLAMINE-BINDING PROTEIN) FAMILY PROTEIN"/>
    <property type="match status" value="1"/>
</dbReference>
<dbReference type="Proteomes" id="UP000199514">
    <property type="component" value="Unassembled WGS sequence"/>
</dbReference>
<keyword evidence="3" id="KW-1185">Reference proteome</keyword>
<accession>A0A1I1HZW0</accession>
<dbReference type="Pfam" id="PF01161">
    <property type="entry name" value="PBP"/>
    <property type="match status" value="1"/>
</dbReference>
<dbReference type="RefSeq" id="WP_091510841.1">
    <property type="nucleotide sequence ID" value="NZ_FOLE01000004.1"/>
</dbReference>
<dbReference type="AlphaFoldDB" id="A0A1I1HZW0"/>
<dbReference type="OrthoDB" id="9797506at2"/>
<evidence type="ECO:0000313" key="2">
    <source>
        <dbReference type="EMBL" id="SFC29617.1"/>
    </source>
</evidence>
<dbReference type="InterPro" id="IPR005247">
    <property type="entry name" value="YbhB_YbcL/LppC-like"/>
</dbReference>
<dbReference type="STRING" id="927664.SAMN05421780_104157"/>
<evidence type="ECO:0008006" key="4">
    <source>
        <dbReference type="Google" id="ProtNLM"/>
    </source>
</evidence>
<protein>
    <recommendedName>
        <fullName evidence="4">Phospholipid-binding protein, PBP family</fullName>
    </recommendedName>
</protein>
<feature type="chain" id="PRO_5011458280" description="Phospholipid-binding protein, PBP family" evidence="1">
    <location>
        <begin position="20"/>
        <end position="180"/>
    </location>
</feature>
<evidence type="ECO:0000313" key="3">
    <source>
        <dbReference type="Proteomes" id="UP000199514"/>
    </source>
</evidence>
<dbReference type="PANTHER" id="PTHR30289">
    <property type="entry name" value="UNCHARACTERIZED PROTEIN YBCL-RELATED"/>
    <property type="match status" value="1"/>
</dbReference>
<dbReference type="SUPFAM" id="SSF49777">
    <property type="entry name" value="PEBP-like"/>
    <property type="match status" value="1"/>
</dbReference>
<keyword evidence="1" id="KW-0732">Signal</keyword>
<dbReference type="NCBIfam" id="TIGR00481">
    <property type="entry name" value="YbhB/YbcL family Raf kinase inhibitor-like protein"/>
    <property type="match status" value="1"/>
</dbReference>